<organism evidence="3 4">
    <name type="scientific">Pseudohaliea rubra DSM 19751</name>
    <dbReference type="NCBI Taxonomy" id="1265313"/>
    <lineage>
        <taxon>Bacteria</taxon>
        <taxon>Pseudomonadati</taxon>
        <taxon>Pseudomonadota</taxon>
        <taxon>Gammaproteobacteria</taxon>
        <taxon>Cellvibrionales</taxon>
        <taxon>Halieaceae</taxon>
        <taxon>Pseudohaliea</taxon>
    </lineage>
</organism>
<dbReference type="RefSeq" id="WP_052094292.1">
    <property type="nucleotide sequence ID" value="NZ_KN234747.1"/>
</dbReference>
<accession>A0A095XSX1</accession>
<dbReference type="Gene3D" id="3.90.70.10">
    <property type="entry name" value="Cysteine proteinases"/>
    <property type="match status" value="1"/>
</dbReference>
<feature type="chain" id="PRO_5001914617" description="Peptidase C39-like domain-containing protein" evidence="1">
    <location>
        <begin position="23"/>
        <end position="320"/>
    </location>
</feature>
<proteinExistence type="predicted"/>
<dbReference type="Proteomes" id="UP000029640">
    <property type="component" value="Unassembled WGS sequence"/>
</dbReference>
<dbReference type="Gene3D" id="1.25.40.10">
    <property type="entry name" value="Tetratricopeptide repeat domain"/>
    <property type="match status" value="1"/>
</dbReference>
<evidence type="ECO:0000313" key="4">
    <source>
        <dbReference type="Proteomes" id="UP000029640"/>
    </source>
</evidence>
<comment type="caution">
    <text evidence="3">The sequence shown here is derived from an EMBL/GenBank/DDBJ whole genome shotgun (WGS) entry which is preliminary data.</text>
</comment>
<evidence type="ECO:0000313" key="3">
    <source>
        <dbReference type="EMBL" id="KGE02766.1"/>
    </source>
</evidence>
<dbReference type="EMBL" id="AUVB01000085">
    <property type="protein sequence ID" value="KGE02766.1"/>
    <property type="molecule type" value="Genomic_DNA"/>
</dbReference>
<keyword evidence="1" id="KW-0732">Signal</keyword>
<dbReference type="Pfam" id="PF13529">
    <property type="entry name" value="Peptidase_C39_2"/>
    <property type="match status" value="1"/>
</dbReference>
<gene>
    <name evidence="3" type="ORF">HRUBRA_02744</name>
</gene>
<dbReference type="NCBIfam" id="NF033920">
    <property type="entry name" value="C39_PA2778_fam"/>
    <property type="match status" value="1"/>
</dbReference>
<protein>
    <recommendedName>
        <fullName evidence="2">Peptidase C39-like domain-containing protein</fullName>
    </recommendedName>
</protein>
<dbReference type="PATRIC" id="fig|1265313.6.peg.2703"/>
<dbReference type="HOGENOM" id="CLU_069114_0_0_6"/>
<dbReference type="PROSITE" id="PS51257">
    <property type="entry name" value="PROKAR_LIPOPROTEIN"/>
    <property type="match status" value="1"/>
</dbReference>
<evidence type="ECO:0000259" key="2">
    <source>
        <dbReference type="Pfam" id="PF13529"/>
    </source>
</evidence>
<name>A0A095XSX1_9GAMM</name>
<reference evidence="3 4" key="1">
    <citation type="journal article" date="2014" name="Genome Announc.">
        <title>Genome Sequence of Gammaproteobacterial Pseudohaliea rubra Type Strain DSM 19751, Isolated from Coastal Seawater of the Mediterranean Sea.</title>
        <authorList>
            <person name="Spring S."/>
            <person name="Fiebig A."/>
            <person name="Riedel T."/>
            <person name="Goker M."/>
            <person name="Klenk H.P."/>
        </authorList>
    </citation>
    <scope>NUCLEOTIDE SEQUENCE [LARGE SCALE GENOMIC DNA]</scope>
    <source>
        <strain evidence="3 4">DSM 19751</strain>
    </source>
</reference>
<dbReference type="InterPro" id="IPR011990">
    <property type="entry name" value="TPR-like_helical_dom_sf"/>
</dbReference>
<dbReference type="STRING" id="1265313.HRUBRA_02744"/>
<dbReference type="InterPro" id="IPR039564">
    <property type="entry name" value="Peptidase_C39-like"/>
</dbReference>
<dbReference type="SUPFAM" id="SSF48452">
    <property type="entry name" value="TPR-like"/>
    <property type="match status" value="1"/>
</dbReference>
<keyword evidence="4" id="KW-1185">Reference proteome</keyword>
<dbReference type="eggNOG" id="COG3271">
    <property type="taxonomic scope" value="Bacteria"/>
</dbReference>
<sequence>MRPAAVFSLLLTLVAGCSLSPARPPAGADASVELAAVPFFPQARYQCGPAALATVLAATSLPVTADALVDAVYLPGREGSLQAELAAAARRHGRVPFPVAASEEALVAELSAGHPVLILQNLGLDSLPRWHYAVVVGYRVDTAQWVLRSGRERRRLEGVRAFRRHWEGGARWGLVVLPPGQLPAVATPRVVAGSLAAAEPLLGAGATLAGWEAALARWPADADLAFGAGNSFRAAELPGEAFIHYQRALAIDPQHAATRNNLADLLLAQGCAGQARAALAPALKAVGADDPLGPVLAATAQQIEVAAGGSCKLPGDLAAE</sequence>
<dbReference type="AlphaFoldDB" id="A0A095XSX1"/>
<evidence type="ECO:0000256" key="1">
    <source>
        <dbReference type="SAM" id="SignalP"/>
    </source>
</evidence>
<feature type="domain" description="Peptidase C39-like" evidence="2">
    <location>
        <begin position="37"/>
        <end position="142"/>
    </location>
</feature>
<feature type="signal peptide" evidence="1">
    <location>
        <begin position="1"/>
        <end position="22"/>
    </location>
</feature>
<dbReference type="Pfam" id="PF13431">
    <property type="entry name" value="TPR_17"/>
    <property type="match status" value="1"/>
</dbReference>